<feature type="transmembrane region" description="Helical" evidence="1">
    <location>
        <begin position="44"/>
        <end position="68"/>
    </location>
</feature>
<feature type="transmembrane region" description="Helical" evidence="1">
    <location>
        <begin position="111"/>
        <end position="130"/>
    </location>
</feature>
<reference evidence="2" key="1">
    <citation type="journal article" date="2021" name="IMA Fungus">
        <title>Genomic characterization of three marine fungi, including Emericellopsis atlantica sp. nov. with signatures of a generalist lifestyle and marine biomass degradation.</title>
        <authorList>
            <person name="Hagestad O.C."/>
            <person name="Hou L."/>
            <person name="Andersen J.H."/>
            <person name="Hansen E.H."/>
            <person name="Altermark B."/>
            <person name="Li C."/>
            <person name="Kuhnert E."/>
            <person name="Cox R.J."/>
            <person name="Crous P.W."/>
            <person name="Spatafora J.W."/>
            <person name="Lail K."/>
            <person name="Amirebrahimi M."/>
            <person name="Lipzen A."/>
            <person name="Pangilinan J."/>
            <person name="Andreopoulos W."/>
            <person name="Hayes R.D."/>
            <person name="Ng V."/>
            <person name="Grigoriev I.V."/>
            <person name="Jackson S.A."/>
            <person name="Sutton T.D.S."/>
            <person name="Dobson A.D.W."/>
            <person name="Rama T."/>
        </authorList>
    </citation>
    <scope>NUCLEOTIDE SEQUENCE</scope>
    <source>
        <strain evidence="2">TRa018bII</strain>
    </source>
</reference>
<keyword evidence="1" id="KW-0472">Membrane</keyword>
<organism evidence="2 3">
    <name type="scientific">Amylocarpus encephaloides</name>
    <dbReference type="NCBI Taxonomy" id="45428"/>
    <lineage>
        <taxon>Eukaryota</taxon>
        <taxon>Fungi</taxon>
        <taxon>Dikarya</taxon>
        <taxon>Ascomycota</taxon>
        <taxon>Pezizomycotina</taxon>
        <taxon>Leotiomycetes</taxon>
        <taxon>Helotiales</taxon>
        <taxon>Helotiales incertae sedis</taxon>
        <taxon>Amylocarpus</taxon>
    </lineage>
</organism>
<evidence type="ECO:0000313" key="3">
    <source>
        <dbReference type="Proteomes" id="UP000824998"/>
    </source>
</evidence>
<comment type="caution">
    <text evidence="2">The sequence shown here is derived from an EMBL/GenBank/DDBJ whole genome shotgun (WGS) entry which is preliminary data.</text>
</comment>
<accession>A0A9P8BZV0</accession>
<feature type="transmembrane region" description="Helical" evidence="1">
    <location>
        <begin position="499"/>
        <end position="518"/>
    </location>
</feature>
<keyword evidence="1" id="KW-0812">Transmembrane</keyword>
<keyword evidence="1" id="KW-1133">Transmembrane helix</keyword>
<sequence length="519" mass="57659">MVFEALNPSGQSYLLWHRFRMPNDHGSKDAVAVSEGTASELLSAYTFLLEHIVLLVWGIILVGTLLIATKRCQSTHPNYKMYSDIWHKRTNPYDILKLSIKQLFMLRANRFLVIPWVFLALAFVVVKYAVPIIFAKYIMIGSAAPVNPEVIFLPSLNGTSPEDPDRNLRLLQNYEIEVPRALRAAGGVDGANDTGKADPPAKVDPPIILQTLENDEVVMRYNYHYKVTGLDLGLQNQAELTLHVEGSCVTDYTWYNISRSDDTWFDDYIWFNDLENINAPLNVKSVSVFDGGPPLAYFAGLPPADASSTNSSWGAIISSVNRTSFFPGTDPWYRTGLNPNHLADPTDENIATNMVLPKRPALSCWEDSAWEWHGQKSSTSKLYAMPGLNLPDGLQVILSYMLSEPMIMQLGGYLRVSGLKSSFTSLDGNFNANTSSIYNDLQRLVYASYIATVNALSETTLYPQGGQVLNDVRPGNILMPGTADFVVFGNGVEALSVKALIIIPTLTMLLWIVFILLML</sequence>
<feature type="non-terminal residue" evidence="2">
    <location>
        <position position="519"/>
    </location>
</feature>
<evidence type="ECO:0000313" key="2">
    <source>
        <dbReference type="EMBL" id="KAG9228853.1"/>
    </source>
</evidence>
<protein>
    <submittedName>
        <fullName evidence="2">Uncharacterized protein</fullName>
    </submittedName>
</protein>
<proteinExistence type="predicted"/>
<dbReference type="Proteomes" id="UP000824998">
    <property type="component" value="Unassembled WGS sequence"/>
</dbReference>
<name>A0A9P8BZV0_9HELO</name>
<keyword evidence="3" id="KW-1185">Reference proteome</keyword>
<dbReference type="EMBL" id="MU251851">
    <property type="protein sequence ID" value="KAG9228853.1"/>
    <property type="molecule type" value="Genomic_DNA"/>
</dbReference>
<dbReference type="AlphaFoldDB" id="A0A9P8BZV0"/>
<dbReference type="OrthoDB" id="5337208at2759"/>
<gene>
    <name evidence="2" type="ORF">BJ875DRAFT_411890</name>
</gene>
<evidence type="ECO:0000256" key="1">
    <source>
        <dbReference type="SAM" id="Phobius"/>
    </source>
</evidence>